<dbReference type="AlphaFoldDB" id="A0A453S6C2"/>
<reference evidence="2" key="4">
    <citation type="submission" date="2019-03" db="UniProtKB">
        <authorList>
            <consortium name="EnsemblPlants"/>
        </authorList>
    </citation>
    <scope>IDENTIFICATION</scope>
</reference>
<keyword evidence="1" id="KW-0472">Membrane</keyword>
<name>A0A453S6C2_AEGTS</name>
<dbReference type="Proteomes" id="UP000015105">
    <property type="component" value="Chromosome 7D"/>
</dbReference>
<evidence type="ECO:0000256" key="1">
    <source>
        <dbReference type="SAM" id="Phobius"/>
    </source>
</evidence>
<proteinExistence type="predicted"/>
<feature type="transmembrane region" description="Helical" evidence="1">
    <location>
        <begin position="20"/>
        <end position="42"/>
    </location>
</feature>
<protein>
    <submittedName>
        <fullName evidence="2">Uncharacterized protein</fullName>
    </submittedName>
</protein>
<keyword evidence="3" id="KW-1185">Reference proteome</keyword>
<reference evidence="3" key="1">
    <citation type="journal article" date="2014" name="Science">
        <title>Ancient hybridizations among the ancestral genomes of bread wheat.</title>
        <authorList>
            <consortium name="International Wheat Genome Sequencing Consortium,"/>
            <person name="Marcussen T."/>
            <person name="Sandve S.R."/>
            <person name="Heier L."/>
            <person name="Spannagl M."/>
            <person name="Pfeifer M."/>
            <person name="Jakobsen K.S."/>
            <person name="Wulff B.B."/>
            <person name="Steuernagel B."/>
            <person name="Mayer K.F."/>
            <person name="Olsen O.A."/>
        </authorList>
    </citation>
    <scope>NUCLEOTIDE SEQUENCE [LARGE SCALE GENOMIC DNA]</scope>
    <source>
        <strain evidence="3">cv. AL8/78</strain>
    </source>
</reference>
<organism evidence="2 3">
    <name type="scientific">Aegilops tauschii subsp. strangulata</name>
    <name type="common">Goatgrass</name>
    <dbReference type="NCBI Taxonomy" id="200361"/>
    <lineage>
        <taxon>Eukaryota</taxon>
        <taxon>Viridiplantae</taxon>
        <taxon>Streptophyta</taxon>
        <taxon>Embryophyta</taxon>
        <taxon>Tracheophyta</taxon>
        <taxon>Spermatophyta</taxon>
        <taxon>Magnoliopsida</taxon>
        <taxon>Liliopsida</taxon>
        <taxon>Poales</taxon>
        <taxon>Poaceae</taxon>
        <taxon>BOP clade</taxon>
        <taxon>Pooideae</taxon>
        <taxon>Triticodae</taxon>
        <taxon>Triticeae</taxon>
        <taxon>Triticinae</taxon>
        <taxon>Aegilops</taxon>
    </lineage>
</organism>
<reference evidence="2" key="5">
    <citation type="journal article" date="2021" name="G3 (Bethesda)">
        <title>Aegilops tauschii genome assembly Aet v5.0 features greater sequence contiguity and improved annotation.</title>
        <authorList>
            <person name="Wang L."/>
            <person name="Zhu T."/>
            <person name="Rodriguez J.C."/>
            <person name="Deal K.R."/>
            <person name="Dubcovsky J."/>
            <person name="McGuire P.E."/>
            <person name="Lux T."/>
            <person name="Spannagl M."/>
            <person name="Mayer K.F.X."/>
            <person name="Baldrich P."/>
            <person name="Meyers B.C."/>
            <person name="Huo N."/>
            <person name="Gu Y.Q."/>
            <person name="Zhou H."/>
            <person name="Devos K.M."/>
            <person name="Bennetzen J.L."/>
            <person name="Unver T."/>
            <person name="Budak H."/>
            <person name="Gulick P.J."/>
            <person name="Galiba G."/>
            <person name="Kalapos B."/>
            <person name="Nelson D.R."/>
            <person name="Li P."/>
            <person name="You F.M."/>
            <person name="Luo M.C."/>
            <person name="Dvorak J."/>
        </authorList>
    </citation>
    <scope>NUCLEOTIDE SEQUENCE [LARGE SCALE GENOMIC DNA]</scope>
    <source>
        <strain evidence="2">cv. AL8/78</strain>
    </source>
</reference>
<accession>A0A453S6C2</accession>
<keyword evidence="1" id="KW-0812">Transmembrane</keyword>
<dbReference type="Gramene" id="AET7Gv20831400.60">
    <property type="protein sequence ID" value="AET7Gv20831400.60"/>
    <property type="gene ID" value="AET7Gv20831400"/>
</dbReference>
<evidence type="ECO:0000313" key="3">
    <source>
        <dbReference type="Proteomes" id="UP000015105"/>
    </source>
</evidence>
<keyword evidence="1" id="KW-1133">Transmembrane helix</keyword>
<evidence type="ECO:0000313" key="2">
    <source>
        <dbReference type="EnsemblPlants" id="AET7Gv20831400.60"/>
    </source>
</evidence>
<dbReference type="EnsemblPlants" id="AET7Gv20831400.60">
    <property type="protein sequence ID" value="AET7Gv20831400.60"/>
    <property type="gene ID" value="AET7Gv20831400"/>
</dbReference>
<sequence>MAGSTYLLQMPVVMGTVDELLSKLTTTCTYIMFFVKMLVFLFEICTDYITYSCS</sequence>
<reference evidence="3" key="2">
    <citation type="journal article" date="2017" name="Nat. Plants">
        <title>The Aegilops tauschii genome reveals multiple impacts of transposons.</title>
        <authorList>
            <person name="Zhao G."/>
            <person name="Zou C."/>
            <person name="Li K."/>
            <person name="Wang K."/>
            <person name="Li T."/>
            <person name="Gao L."/>
            <person name="Zhang X."/>
            <person name="Wang H."/>
            <person name="Yang Z."/>
            <person name="Liu X."/>
            <person name="Jiang W."/>
            <person name="Mao L."/>
            <person name="Kong X."/>
            <person name="Jiao Y."/>
            <person name="Jia J."/>
        </authorList>
    </citation>
    <scope>NUCLEOTIDE SEQUENCE [LARGE SCALE GENOMIC DNA]</scope>
    <source>
        <strain evidence="3">cv. AL8/78</strain>
    </source>
</reference>
<reference evidence="2" key="3">
    <citation type="journal article" date="2017" name="Nature">
        <title>Genome sequence of the progenitor of the wheat D genome Aegilops tauschii.</title>
        <authorList>
            <person name="Luo M.C."/>
            <person name="Gu Y.Q."/>
            <person name="Puiu D."/>
            <person name="Wang H."/>
            <person name="Twardziok S.O."/>
            <person name="Deal K.R."/>
            <person name="Huo N."/>
            <person name="Zhu T."/>
            <person name="Wang L."/>
            <person name="Wang Y."/>
            <person name="McGuire P.E."/>
            <person name="Liu S."/>
            <person name="Long H."/>
            <person name="Ramasamy R.K."/>
            <person name="Rodriguez J.C."/>
            <person name="Van S.L."/>
            <person name="Yuan L."/>
            <person name="Wang Z."/>
            <person name="Xia Z."/>
            <person name="Xiao L."/>
            <person name="Anderson O.D."/>
            <person name="Ouyang S."/>
            <person name="Liang Y."/>
            <person name="Zimin A.V."/>
            <person name="Pertea G."/>
            <person name="Qi P."/>
            <person name="Bennetzen J.L."/>
            <person name="Dai X."/>
            <person name="Dawson M.W."/>
            <person name="Muller H.G."/>
            <person name="Kugler K."/>
            <person name="Rivarola-Duarte L."/>
            <person name="Spannagl M."/>
            <person name="Mayer K.F.X."/>
            <person name="Lu F.H."/>
            <person name="Bevan M.W."/>
            <person name="Leroy P."/>
            <person name="Li P."/>
            <person name="You F.M."/>
            <person name="Sun Q."/>
            <person name="Liu Z."/>
            <person name="Lyons E."/>
            <person name="Wicker T."/>
            <person name="Salzberg S.L."/>
            <person name="Devos K.M."/>
            <person name="Dvorak J."/>
        </authorList>
    </citation>
    <scope>NUCLEOTIDE SEQUENCE [LARGE SCALE GENOMIC DNA]</scope>
    <source>
        <strain evidence="2">cv. AL8/78</strain>
    </source>
</reference>